<evidence type="ECO:0000313" key="1">
    <source>
        <dbReference type="EMBL" id="EDQ98918.1"/>
    </source>
</evidence>
<proteinExistence type="predicted"/>
<dbReference type="EMBL" id="DS547184">
    <property type="protein sequence ID" value="EDQ98918.1"/>
    <property type="molecule type" value="Genomic_DNA"/>
</dbReference>
<reference evidence="1 2" key="1">
    <citation type="journal article" date="2008" name="Nature">
        <title>The genome of Laccaria bicolor provides insights into mycorrhizal symbiosis.</title>
        <authorList>
            <person name="Martin F."/>
            <person name="Aerts A."/>
            <person name="Ahren D."/>
            <person name="Brun A."/>
            <person name="Danchin E.G.J."/>
            <person name="Duchaussoy F."/>
            <person name="Gibon J."/>
            <person name="Kohler A."/>
            <person name="Lindquist E."/>
            <person name="Pereda V."/>
            <person name="Salamov A."/>
            <person name="Shapiro H.J."/>
            <person name="Wuyts J."/>
            <person name="Blaudez D."/>
            <person name="Buee M."/>
            <person name="Brokstein P."/>
            <person name="Canbaeck B."/>
            <person name="Cohen D."/>
            <person name="Courty P.E."/>
            <person name="Coutinho P.M."/>
            <person name="Delaruelle C."/>
            <person name="Detter J.C."/>
            <person name="Deveau A."/>
            <person name="DiFazio S."/>
            <person name="Duplessis S."/>
            <person name="Fraissinet-Tachet L."/>
            <person name="Lucic E."/>
            <person name="Frey-Klett P."/>
            <person name="Fourrey C."/>
            <person name="Feussner I."/>
            <person name="Gay G."/>
            <person name="Grimwood J."/>
            <person name="Hoegger P.J."/>
            <person name="Jain P."/>
            <person name="Kilaru S."/>
            <person name="Labbe J."/>
            <person name="Lin Y.C."/>
            <person name="Legue V."/>
            <person name="Le Tacon F."/>
            <person name="Marmeisse R."/>
            <person name="Melayah D."/>
            <person name="Montanini B."/>
            <person name="Muratet M."/>
            <person name="Nehls U."/>
            <person name="Niculita-Hirzel H."/>
            <person name="Oudot-Le Secq M.P."/>
            <person name="Peter M."/>
            <person name="Quesneville H."/>
            <person name="Rajashekar B."/>
            <person name="Reich M."/>
            <person name="Rouhier N."/>
            <person name="Schmutz J."/>
            <person name="Yin T."/>
            <person name="Chalot M."/>
            <person name="Henrissat B."/>
            <person name="Kuees U."/>
            <person name="Lucas S."/>
            <person name="Van de Peer Y."/>
            <person name="Podila G.K."/>
            <person name="Polle A."/>
            <person name="Pukkila P.J."/>
            <person name="Richardson P.M."/>
            <person name="Rouze P."/>
            <person name="Sanders I.R."/>
            <person name="Stajich J.E."/>
            <person name="Tunlid A."/>
            <person name="Tuskan G."/>
            <person name="Grigoriev I.V."/>
        </authorList>
    </citation>
    <scope>NUCLEOTIDE SEQUENCE [LARGE SCALE GENOMIC DNA]</scope>
    <source>
        <strain evidence="2">S238N-H82 / ATCC MYA-4686</strain>
    </source>
</reference>
<dbReference type="HOGENOM" id="CLU_1289130_0_0_1"/>
<protein>
    <submittedName>
        <fullName evidence="1">Predicted protein</fullName>
    </submittedName>
</protein>
<dbReference type="GeneID" id="6086077"/>
<accession>B0E2K6</accession>
<name>B0E2K6_LACBS</name>
<evidence type="ECO:0000313" key="2">
    <source>
        <dbReference type="Proteomes" id="UP000001194"/>
    </source>
</evidence>
<sequence>MQGDDRLDRESLKYQVFPDHFFQHWNGYNIVSLLHEPVPVGALVPQYYGHHVPDKDIPVRKEKRVAAVDDVGQSDMGDVGGGEELHYRSPIILMENCGSLIDVDALNINDKHECTSLIFRFHHAGSVHHSVAPCNILFQPGPLTEFPLFRMANQMAPNPRDRVFDFRLIDFGRSKLFGNSLVHVGEEFIVERTIGVPRTWDGNEIRAFVKLFFL</sequence>
<gene>
    <name evidence="1" type="ORF">LACBIDRAFT_318514</name>
</gene>
<dbReference type="KEGG" id="lbc:LACBIDRAFT_318514"/>
<dbReference type="InParanoid" id="B0E2K6"/>
<dbReference type="AlphaFoldDB" id="B0E2K6"/>
<dbReference type="RefSeq" id="XP_001890429.1">
    <property type="nucleotide sequence ID" value="XM_001890394.1"/>
</dbReference>
<organism evidence="2">
    <name type="scientific">Laccaria bicolor (strain S238N-H82 / ATCC MYA-4686)</name>
    <name type="common">Bicoloured deceiver</name>
    <name type="synonym">Laccaria laccata var. bicolor</name>
    <dbReference type="NCBI Taxonomy" id="486041"/>
    <lineage>
        <taxon>Eukaryota</taxon>
        <taxon>Fungi</taxon>
        <taxon>Dikarya</taxon>
        <taxon>Basidiomycota</taxon>
        <taxon>Agaricomycotina</taxon>
        <taxon>Agaricomycetes</taxon>
        <taxon>Agaricomycetidae</taxon>
        <taxon>Agaricales</taxon>
        <taxon>Agaricineae</taxon>
        <taxon>Hydnangiaceae</taxon>
        <taxon>Laccaria</taxon>
    </lineage>
</organism>
<dbReference type="Proteomes" id="UP000001194">
    <property type="component" value="Unassembled WGS sequence"/>
</dbReference>
<dbReference type="OrthoDB" id="5327923at2759"/>
<keyword evidence="2" id="KW-1185">Reference proteome</keyword>